<reference evidence="3" key="1">
    <citation type="submission" date="2010-11" db="EMBL/GenBank/DDBJ databases">
        <title>The complete genome of Mahella australiensis DSM 15567.</title>
        <authorList>
            <consortium name="US DOE Joint Genome Institute (JGI-PGF)"/>
            <person name="Lucas S."/>
            <person name="Copeland A."/>
            <person name="Lapidus A."/>
            <person name="Bruce D."/>
            <person name="Goodwin L."/>
            <person name="Pitluck S."/>
            <person name="Kyrpides N."/>
            <person name="Mavromatis K."/>
            <person name="Pagani I."/>
            <person name="Ivanova N."/>
            <person name="Teshima H."/>
            <person name="Brettin T."/>
            <person name="Detter J.C."/>
            <person name="Han C."/>
            <person name="Tapia R."/>
            <person name="Land M."/>
            <person name="Hauser L."/>
            <person name="Markowitz V."/>
            <person name="Cheng J.-F."/>
            <person name="Hugenholtz P."/>
            <person name="Woyke T."/>
            <person name="Wu D."/>
            <person name="Spring S."/>
            <person name="Pukall R."/>
            <person name="Steenblock K."/>
            <person name="Schneider S."/>
            <person name="Klenk H.-P."/>
            <person name="Eisen J.A."/>
        </authorList>
    </citation>
    <scope>NUCLEOTIDE SEQUENCE [LARGE SCALE GENOMIC DNA]</scope>
    <source>
        <strain evidence="3">DSM 15567 / CIP 107919 / 50-1 BON</strain>
    </source>
</reference>
<reference evidence="2 3" key="2">
    <citation type="journal article" date="2011" name="Stand. Genomic Sci.">
        <title>Complete genome sequence of Mahella australiensis type strain (50-1 BON).</title>
        <authorList>
            <person name="Sikorski J."/>
            <person name="Teshima H."/>
            <person name="Nolan M."/>
            <person name="Lucas S."/>
            <person name="Hammon N."/>
            <person name="Deshpande S."/>
            <person name="Cheng J.F."/>
            <person name="Pitluck S."/>
            <person name="Liolios K."/>
            <person name="Pagani I."/>
            <person name="Ivanova N."/>
            <person name="Huntemann M."/>
            <person name="Mavromatis K."/>
            <person name="Ovchinikova G."/>
            <person name="Pati A."/>
            <person name="Tapia R."/>
            <person name="Han C."/>
            <person name="Goodwin L."/>
            <person name="Chen A."/>
            <person name="Palaniappan K."/>
            <person name="Land M."/>
            <person name="Hauser L."/>
            <person name="Ngatchou-Djao O.D."/>
            <person name="Rohde M."/>
            <person name="Pukall R."/>
            <person name="Spring S."/>
            <person name="Abt B."/>
            <person name="Goker M."/>
            <person name="Detter J.C."/>
            <person name="Woyke T."/>
            <person name="Bristow J."/>
            <person name="Markowitz V."/>
            <person name="Hugenholtz P."/>
            <person name="Eisen J.A."/>
            <person name="Kyrpides N.C."/>
            <person name="Klenk H.P."/>
            <person name="Lapidus A."/>
        </authorList>
    </citation>
    <scope>NUCLEOTIDE SEQUENCE [LARGE SCALE GENOMIC DNA]</scope>
    <source>
        <strain evidence="3">DSM 15567 / CIP 107919 / 50-1 BON</strain>
    </source>
</reference>
<keyword evidence="1" id="KW-0812">Transmembrane</keyword>
<dbReference type="OrthoDB" id="2625024at2"/>
<sequence>MSSKQKWVIAVVAIFLVVVYLYFNINKANWDIFLYKHGYKQPIMWDSYNEKDEPVHIKIENRQFEKTSVQMTDLYYLPNLKRLHFGIWFDKSIYSSTESNSPKFHIEIVNDKGETFDKNAYVEEIGTFEIFQLREIEGVDLKGCREIKIMLYPVYSVKPGSPMKMGEPEEKVTSLENIE</sequence>
<dbReference type="EMBL" id="CP002360">
    <property type="protein sequence ID" value="AEE95936.1"/>
    <property type="molecule type" value="Genomic_DNA"/>
</dbReference>
<dbReference type="Proteomes" id="UP000008457">
    <property type="component" value="Chromosome"/>
</dbReference>
<accession>F4A133</accession>
<proteinExistence type="predicted"/>
<evidence type="ECO:0000313" key="2">
    <source>
        <dbReference type="EMBL" id="AEE95936.1"/>
    </source>
</evidence>
<evidence type="ECO:0000313" key="3">
    <source>
        <dbReference type="Proteomes" id="UP000008457"/>
    </source>
</evidence>
<organism evidence="2 3">
    <name type="scientific">Mahella australiensis (strain DSM 15567 / CIP 107919 / 50-1 BON)</name>
    <dbReference type="NCBI Taxonomy" id="697281"/>
    <lineage>
        <taxon>Bacteria</taxon>
        <taxon>Bacillati</taxon>
        <taxon>Bacillota</taxon>
        <taxon>Clostridia</taxon>
        <taxon>Thermoanaerobacterales</taxon>
        <taxon>Thermoanaerobacterales Family IV. Incertae Sedis</taxon>
        <taxon>Mahella</taxon>
    </lineage>
</organism>
<keyword evidence="1" id="KW-0472">Membrane</keyword>
<evidence type="ECO:0000256" key="1">
    <source>
        <dbReference type="SAM" id="Phobius"/>
    </source>
</evidence>
<keyword evidence="1" id="KW-1133">Transmembrane helix</keyword>
<feature type="transmembrane region" description="Helical" evidence="1">
    <location>
        <begin position="7"/>
        <end position="23"/>
    </location>
</feature>
<dbReference type="KEGG" id="mas:Mahau_0736"/>
<protein>
    <submittedName>
        <fullName evidence="2">Uncharacterized protein</fullName>
    </submittedName>
</protein>
<gene>
    <name evidence="2" type="ordered locus">Mahau_0736</name>
</gene>
<dbReference type="AlphaFoldDB" id="F4A133"/>
<dbReference type="HOGENOM" id="CLU_1501759_0_0_9"/>
<dbReference type="RefSeq" id="WP_013780366.1">
    <property type="nucleotide sequence ID" value="NC_015520.1"/>
</dbReference>
<name>F4A133_MAHA5</name>
<keyword evidence="3" id="KW-1185">Reference proteome</keyword>